<reference evidence="2" key="1">
    <citation type="journal article" date="2023" name="G3 (Bethesda)">
        <title>Genome assembly and association tests identify interacting loci associated with vigor, precocity, and sex in interspecific pistachio rootstocks.</title>
        <authorList>
            <person name="Palmer W."/>
            <person name="Jacygrad E."/>
            <person name="Sagayaradj S."/>
            <person name="Cavanaugh K."/>
            <person name="Han R."/>
            <person name="Bertier L."/>
            <person name="Beede B."/>
            <person name="Kafkas S."/>
            <person name="Golino D."/>
            <person name="Preece J."/>
            <person name="Michelmore R."/>
        </authorList>
    </citation>
    <scope>NUCLEOTIDE SEQUENCE [LARGE SCALE GENOMIC DNA]</scope>
</reference>
<comment type="caution">
    <text evidence="1">The sequence shown here is derived from an EMBL/GenBank/DDBJ whole genome shotgun (WGS) entry which is preliminary data.</text>
</comment>
<gene>
    <name evidence="1" type="ORF">Patl1_10758</name>
</gene>
<sequence>MSLLSNLEAEGHATNTCGRRGQQLAKEGRSEWESLSLSLSLFSKPLQKPSGMEVSSSNGLNSDIEEKALNSLLDVFGSMFTLQEIASAYCNAGRNVDLAGEFLFDQQASVSTSTTQPPNGEARCKESSESVNSNISEPLYEANGKFRASKTKGRTVSAGTISSVIGKDYAKVVQPANGSCVATKPLKLDLEFPMSEIWGEEAKPNPPKDDLLPKDMEDFLFKLLGEGFRMERGVIREVLESCGYDMKKSMLKLLDRSEEISDRRTESLDRSSEKLTEHPNSEGLDSQRNLQQQNSSGCSGDNDANKRGTKLPRQSKERNELQKEVLAALFYAPEKFEELPKRTQKAVAVRRSRAFGTVVSEPPSDFIPEPKANVFPWQEDGTIVVADEDEDDGYQALRKAVMENRGMRKEYYKAAVAAFASGDRVLADQLMEEGHRYHEKARQADDESNQKIVETKNAETESNMLLDLHDFEAKEAIRLLRCHLSRISGISSFKYLKVILETNDADNKKGTRRRQVMKLLDKESIEWNEEEGNPGTILIRIDIIDPKRLSFAKK</sequence>
<protein>
    <submittedName>
        <fullName evidence="1">Uncharacterized protein</fullName>
    </submittedName>
</protein>
<dbReference type="EMBL" id="CM047908">
    <property type="protein sequence ID" value="KAJ0082291.1"/>
    <property type="molecule type" value="Genomic_DNA"/>
</dbReference>
<keyword evidence="2" id="KW-1185">Reference proteome</keyword>
<evidence type="ECO:0000313" key="1">
    <source>
        <dbReference type="EMBL" id="KAJ0082291.1"/>
    </source>
</evidence>
<evidence type="ECO:0000313" key="2">
    <source>
        <dbReference type="Proteomes" id="UP001164250"/>
    </source>
</evidence>
<name>A0ACC1A912_9ROSI</name>
<organism evidence="1 2">
    <name type="scientific">Pistacia atlantica</name>
    <dbReference type="NCBI Taxonomy" id="434234"/>
    <lineage>
        <taxon>Eukaryota</taxon>
        <taxon>Viridiplantae</taxon>
        <taxon>Streptophyta</taxon>
        <taxon>Embryophyta</taxon>
        <taxon>Tracheophyta</taxon>
        <taxon>Spermatophyta</taxon>
        <taxon>Magnoliopsida</taxon>
        <taxon>eudicotyledons</taxon>
        <taxon>Gunneridae</taxon>
        <taxon>Pentapetalae</taxon>
        <taxon>rosids</taxon>
        <taxon>malvids</taxon>
        <taxon>Sapindales</taxon>
        <taxon>Anacardiaceae</taxon>
        <taxon>Pistacia</taxon>
    </lineage>
</organism>
<proteinExistence type="predicted"/>
<accession>A0ACC1A912</accession>
<dbReference type="Proteomes" id="UP001164250">
    <property type="component" value="Chromosome 12"/>
</dbReference>